<comment type="caution">
    <text evidence="7">The sequence shown here is derived from an EMBL/GenBank/DDBJ whole genome shotgun (WGS) entry which is preliminary data.</text>
</comment>
<evidence type="ECO:0000259" key="6">
    <source>
        <dbReference type="Pfam" id="PF12146"/>
    </source>
</evidence>
<dbReference type="Proteomes" id="UP001058974">
    <property type="component" value="Chromosome 1"/>
</dbReference>
<dbReference type="InterPro" id="IPR029058">
    <property type="entry name" value="AB_hydrolase_fold"/>
</dbReference>
<dbReference type="SUPFAM" id="SSF53474">
    <property type="entry name" value="alpha/beta-Hydrolases"/>
    <property type="match status" value="1"/>
</dbReference>
<evidence type="ECO:0000256" key="1">
    <source>
        <dbReference type="ARBA" id="ARBA00010701"/>
    </source>
</evidence>
<proteinExistence type="inferred from homology"/>
<dbReference type="Gramene" id="Psat01G0221600-T1">
    <property type="protein sequence ID" value="KAI5443490.1"/>
    <property type="gene ID" value="KIW84_012216"/>
</dbReference>
<keyword evidence="8" id="KW-1185">Reference proteome</keyword>
<feature type="signal peptide" evidence="4">
    <location>
        <begin position="1"/>
        <end position="28"/>
    </location>
</feature>
<dbReference type="Gene3D" id="3.40.50.1820">
    <property type="entry name" value="alpha/beta hydrolase"/>
    <property type="match status" value="1"/>
</dbReference>
<dbReference type="InterPro" id="IPR006693">
    <property type="entry name" value="AB_hydrolase_lipase"/>
</dbReference>
<dbReference type="PIRSF" id="PIRSF000862">
    <property type="entry name" value="Steryl_ester_lip"/>
    <property type="match status" value="1"/>
</dbReference>
<dbReference type="EMBL" id="JAMSHJ010000001">
    <property type="protein sequence ID" value="KAI5443490.1"/>
    <property type="molecule type" value="Genomic_DNA"/>
</dbReference>
<dbReference type="InterPro" id="IPR025483">
    <property type="entry name" value="Lipase_euk"/>
</dbReference>
<dbReference type="PANTHER" id="PTHR11005">
    <property type="entry name" value="LYSOSOMAL ACID LIPASE-RELATED"/>
    <property type="match status" value="1"/>
</dbReference>
<evidence type="ECO:0000259" key="5">
    <source>
        <dbReference type="Pfam" id="PF04083"/>
    </source>
</evidence>
<organism evidence="7 8">
    <name type="scientific">Pisum sativum</name>
    <name type="common">Garden pea</name>
    <name type="synonym">Lathyrus oleraceus</name>
    <dbReference type="NCBI Taxonomy" id="3888"/>
    <lineage>
        <taxon>Eukaryota</taxon>
        <taxon>Viridiplantae</taxon>
        <taxon>Streptophyta</taxon>
        <taxon>Embryophyta</taxon>
        <taxon>Tracheophyta</taxon>
        <taxon>Spermatophyta</taxon>
        <taxon>Magnoliopsida</taxon>
        <taxon>eudicotyledons</taxon>
        <taxon>Gunneridae</taxon>
        <taxon>Pentapetalae</taxon>
        <taxon>rosids</taxon>
        <taxon>fabids</taxon>
        <taxon>Fabales</taxon>
        <taxon>Fabaceae</taxon>
        <taxon>Papilionoideae</taxon>
        <taxon>50 kb inversion clade</taxon>
        <taxon>NPAAA clade</taxon>
        <taxon>Hologalegina</taxon>
        <taxon>IRL clade</taxon>
        <taxon>Fabeae</taxon>
        <taxon>Lathyrus</taxon>
    </lineage>
</organism>
<gene>
    <name evidence="7" type="ORF">KIW84_012216</name>
</gene>
<accession>A0A9D5GVY4</accession>
<keyword evidence="2" id="KW-0443">Lipid metabolism</keyword>
<keyword evidence="4" id="KW-0732">Signal</keyword>
<dbReference type="Pfam" id="PF12146">
    <property type="entry name" value="Hydrolase_4"/>
    <property type="match status" value="1"/>
</dbReference>
<keyword evidence="2" id="KW-0442">Lipid degradation</keyword>
<evidence type="ECO:0000256" key="3">
    <source>
        <dbReference type="PIRSR" id="PIRSR000862-1"/>
    </source>
</evidence>
<evidence type="ECO:0000313" key="7">
    <source>
        <dbReference type="EMBL" id="KAI5443490.1"/>
    </source>
</evidence>
<dbReference type="GO" id="GO:0016788">
    <property type="term" value="F:hydrolase activity, acting on ester bonds"/>
    <property type="evidence" value="ECO:0007669"/>
    <property type="project" value="InterPro"/>
</dbReference>
<feature type="active site" description="Charge relay system" evidence="3">
    <location>
        <position position="379"/>
    </location>
</feature>
<feature type="chain" id="PRO_5039425526" description="Lipase" evidence="4">
    <location>
        <begin position="29"/>
        <end position="404"/>
    </location>
</feature>
<protein>
    <recommendedName>
        <fullName evidence="2">Lipase</fullName>
    </recommendedName>
</protein>
<name>A0A9D5GVY4_PEA</name>
<comment type="similarity">
    <text evidence="1 2">Belongs to the AB hydrolase superfamily. Lipase family.</text>
</comment>
<feature type="domain" description="Partial AB-hydrolase lipase" evidence="5">
    <location>
        <begin position="42"/>
        <end position="100"/>
    </location>
</feature>
<dbReference type="InterPro" id="IPR022742">
    <property type="entry name" value="Hydrolase_4"/>
</dbReference>
<evidence type="ECO:0000256" key="2">
    <source>
        <dbReference type="PIRNR" id="PIRNR000862"/>
    </source>
</evidence>
<dbReference type="OrthoDB" id="9974421at2759"/>
<dbReference type="GO" id="GO:0016042">
    <property type="term" value="P:lipid catabolic process"/>
    <property type="evidence" value="ECO:0007669"/>
    <property type="project" value="UniProtKB-KW"/>
</dbReference>
<dbReference type="Pfam" id="PF04083">
    <property type="entry name" value="Abhydro_lipase"/>
    <property type="match status" value="1"/>
</dbReference>
<feature type="domain" description="Serine aminopeptidase S33" evidence="6">
    <location>
        <begin position="109"/>
        <end position="209"/>
    </location>
</feature>
<dbReference type="AlphaFoldDB" id="A0A9D5GVY4"/>
<feature type="active site" description="Charge relay system" evidence="3">
    <location>
        <position position="345"/>
    </location>
</feature>
<sequence length="404" mass="45197">MTFLGLMNSAVLILCVIILTAYSHQAQALGPDFFGEGLCASSITIHGYKCQEFEVTTKDGYILSIQRILEGRVKVFGNVTKEPVILQHGVLVDGATWFLNSPEQNLPMILADNGFDVWVVNSRGTKYSRKHTKLDASSQEYWYWSFDELVAYEMPAAFDFVSKETGQKIHFVGHSMGTLTALLSLAEGKWENQVKSVVLLSPIAYLSRMTTLIGAIATRSLLSEGFTLLGIAEFDPKGVPVTDFVQGICVQSGLNCNDLFTLIRGENCCLDKSAFDDFMKVEPQSSSTRTLFHLSQIVRTDALSKFDFQSPRLNMLHYGRLRPPAYNLSKIPNNIPIFMSYGGADALSDIADVKKLLNDHFQDHDKDKLSVQFIENYAHGDYMFATNANELVYKNVTSFLKHKF</sequence>
<reference evidence="7 8" key="1">
    <citation type="journal article" date="2022" name="Nat. Genet.">
        <title>Improved pea reference genome and pan-genome highlight genomic features and evolutionary characteristics.</title>
        <authorList>
            <person name="Yang T."/>
            <person name="Liu R."/>
            <person name="Luo Y."/>
            <person name="Hu S."/>
            <person name="Wang D."/>
            <person name="Wang C."/>
            <person name="Pandey M.K."/>
            <person name="Ge S."/>
            <person name="Xu Q."/>
            <person name="Li N."/>
            <person name="Li G."/>
            <person name="Huang Y."/>
            <person name="Saxena R.K."/>
            <person name="Ji Y."/>
            <person name="Li M."/>
            <person name="Yan X."/>
            <person name="He Y."/>
            <person name="Liu Y."/>
            <person name="Wang X."/>
            <person name="Xiang C."/>
            <person name="Varshney R.K."/>
            <person name="Ding H."/>
            <person name="Gao S."/>
            <person name="Zong X."/>
        </authorList>
    </citation>
    <scope>NUCLEOTIDE SEQUENCE [LARGE SCALE GENOMIC DNA]</scope>
    <source>
        <strain evidence="7 8">cv. Zhongwan 6</strain>
    </source>
</reference>
<feature type="active site" description="Nucleophile" evidence="3">
    <location>
        <position position="175"/>
    </location>
</feature>
<evidence type="ECO:0000256" key="4">
    <source>
        <dbReference type="SAM" id="SignalP"/>
    </source>
</evidence>
<dbReference type="FunFam" id="3.40.50.1820:FF:000126">
    <property type="entry name" value="Lipase"/>
    <property type="match status" value="1"/>
</dbReference>
<evidence type="ECO:0000313" key="8">
    <source>
        <dbReference type="Proteomes" id="UP001058974"/>
    </source>
</evidence>
<keyword evidence="2" id="KW-0378">Hydrolase</keyword>